<accession>A0ABR1RCX5</accession>
<sequence>MLQTKSIDVCRAREMPRRIWLSTSMPVDKGLKSLTECRKEWSVERPGVHYARGAMASVVSEIAADPEENEGERKNRIEENTKL</sequence>
<feature type="region of interest" description="Disordered" evidence="1">
    <location>
        <begin position="63"/>
        <end position="83"/>
    </location>
</feature>
<gene>
    <name evidence="2" type="ORF">PG991_011007</name>
</gene>
<dbReference type="EMBL" id="JAQQWI010000016">
    <property type="protein sequence ID" value="KAK8008456.1"/>
    <property type="molecule type" value="Genomic_DNA"/>
</dbReference>
<feature type="compositionally biased region" description="Basic and acidic residues" evidence="1">
    <location>
        <begin position="71"/>
        <end position="83"/>
    </location>
</feature>
<keyword evidence="3" id="KW-1185">Reference proteome</keyword>
<proteinExistence type="predicted"/>
<evidence type="ECO:0000256" key="1">
    <source>
        <dbReference type="SAM" id="MobiDB-lite"/>
    </source>
</evidence>
<comment type="caution">
    <text evidence="2">The sequence shown here is derived from an EMBL/GenBank/DDBJ whole genome shotgun (WGS) entry which is preliminary data.</text>
</comment>
<organism evidence="2 3">
    <name type="scientific">Apiospora marii</name>
    <dbReference type="NCBI Taxonomy" id="335849"/>
    <lineage>
        <taxon>Eukaryota</taxon>
        <taxon>Fungi</taxon>
        <taxon>Dikarya</taxon>
        <taxon>Ascomycota</taxon>
        <taxon>Pezizomycotina</taxon>
        <taxon>Sordariomycetes</taxon>
        <taxon>Xylariomycetidae</taxon>
        <taxon>Amphisphaeriales</taxon>
        <taxon>Apiosporaceae</taxon>
        <taxon>Apiospora</taxon>
    </lineage>
</organism>
<protein>
    <submittedName>
        <fullName evidence="2">Uncharacterized protein</fullName>
    </submittedName>
</protein>
<reference evidence="2 3" key="1">
    <citation type="submission" date="2023-01" db="EMBL/GenBank/DDBJ databases">
        <title>Analysis of 21 Apiospora genomes using comparative genomics revels a genus with tremendous synthesis potential of carbohydrate active enzymes and secondary metabolites.</title>
        <authorList>
            <person name="Sorensen T."/>
        </authorList>
    </citation>
    <scope>NUCLEOTIDE SEQUENCE [LARGE SCALE GENOMIC DNA]</scope>
    <source>
        <strain evidence="2 3">CBS 20057</strain>
    </source>
</reference>
<name>A0ABR1RCX5_9PEZI</name>
<evidence type="ECO:0000313" key="2">
    <source>
        <dbReference type="EMBL" id="KAK8008456.1"/>
    </source>
</evidence>
<dbReference type="Proteomes" id="UP001396898">
    <property type="component" value="Unassembled WGS sequence"/>
</dbReference>
<evidence type="ECO:0000313" key="3">
    <source>
        <dbReference type="Proteomes" id="UP001396898"/>
    </source>
</evidence>